<accession>A0ABW1I794</accession>
<organism evidence="1 2">
    <name type="scientific">Pseudonocardia lutea</name>
    <dbReference type="NCBI Taxonomy" id="2172015"/>
    <lineage>
        <taxon>Bacteria</taxon>
        <taxon>Bacillati</taxon>
        <taxon>Actinomycetota</taxon>
        <taxon>Actinomycetes</taxon>
        <taxon>Pseudonocardiales</taxon>
        <taxon>Pseudonocardiaceae</taxon>
        <taxon>Pseudonocardia</taxon>
    </lineage>
</organism>
<evidence type="ECO:0000313" key="1">
    <source>
        <dbReference type="EMBL" id="MFC5948838.1"/>
    </source>
</evidence>
<evidence type="ECO:0000313" key="2">
    <source>
        <dbReference type="Proteomes" id="UP001596119"/>
    </source>
</evidence>
<dbReference type="Gene3D" id="2.30.110.10">
    <property type="entry name" value="Electron Transport, Fmn-binding Protein, Chain A"/>
    <property type="match status" value="1"/>
</dbReference>
<sequence>MSPSAPLPASPSELADFVEIAHRVVWCTLATVDARGRPRSRLVHPLWTIEADGGLVGRVTSRYSSPKARHLAAHPYASCSYWDQRHDVAVAECHAAWDPDPARSWHLFREPEPPVGFDPAALFAGGLTSPDAGIVVLRPWRLRWGRAADLATGARPTVRSLRAAASDRCHR</sequence>
<dbReference type="EMBL" id="JBHSQK010000021">
    <property type="protein sequence ID" value="MFC5948838.1"/>
    <property type="molecule type" value="Genomic_DNA"/>
</dbReference>
<protein>
    <submittedName>
        <fullName evidence="1">Pyridoxamine 5'-phosphate oxidase family protein</fullName>
    </submittedName>
</protein>
<dbReference type="Proteomes" id="UP001596119">
    <property type="component" value="Unassembled WGS sequence"/>
</dbReference>
<dbReference type="RefSeq" id="WP_379565911.1">
    <property type="nucleotide sequence ID" value="NZ_JBHSQK010000021.1"/>
</dbReference>
<comment type="caution">
    <text evidence="1">The sequence shown here is derived from an EMBL/GenBank/DDBJ whole genome shotgun (WGS) entry which is preliminary data.</text>
</comment>
<gene>
    <name evidence="1" type="ORF">ACFQH9_11175</name>
</gene>
<proteinExistence type="predicted"/>
<dbReference type="InterPro" id="IPR012349">
    <property type="entry name" value="Split_barrel_FMN-bd"/>
</dbReference>
<reference evidence="2" key="1">
    <citation type="journal article" date="2019" name="Int. J. Syst. Evol. Microbiol.">
        <title>The Global Catalogue of Microorganisms (GCM) 10K type strain sequencing project: providing services to taxonomists for standard genome sequencing and annotation.</title>
        <authorList>
            <consortium name="The Broad Institute Genomics Platform"/>
            <consortium name="The Broad Institute Genome Sequencing Center for Infectious Disease"/>
            <person name="Wu L."/>
            <person name="Ma J."/>
        </authorList>
    </citation>
    <scope>NUCLEOTIDE SEQUENCE [LARGE SCALE GENOMIC DNA]</scope>
    <source>
        <strain evidence="2">CGMCC 4.7397</strain>
    </source>
</reference>
<keyword evidence="2" id="KW-1185">Reference proteome</keyword>
<name>A0ABW1I794_9PSEU</name>
<dbReference type="SUPFAM" id="SSF50475">
    <property type="entry name" value="FMN-binding split barrel"/>
    <property type="match status" value="1"/>
</dbReference>